<keyword evidence="4" id="KW-0808">Transferase</keyword>
<dbReference type="CDD" id="cd16833">
    <property type="entry name" value="YfiH"/>
    <property type="match status" value="1"/>
</dbReference>
<organism evidence="12 13">
    <name type="scientific">[Clostridium] fimetarium</name>
    <dbReference type="NCBI Taxonomy" id="99656"/>
    <lineage>
        <taxon>Bacteria</taxon>
        <taxon>Bacillati</taxon>
        <taxon>Bacillota</taxon>
        <taxon>Clostridia</taxon>
        <taxon>Lachnospirales</taxon>
        <taxon>Lachnospiraceae</taxon>
    </lineage>
</organism>
<comment type="catalytic activity">
    <reaction evidence="1">
        <text>inosine + phosphate = alpha-D-ribose 1-phosphate + hypoxanthine</text>
        <dbReference type="Rhea" id="RHEA:27646"/>
        <dbReference type="ChEBI" id="CHEBI:17368"/>
        <dbReference type="ChEBI" id="CHEBI:17596"/>
        <dbReference type="ChEBI" id="CHEBI:43474"/>
        <dbReference type="ChEBI" id="CHEBI:57720"/>
        <dbReference type="EC" id="2.4.2.1"/>
    </reaction>
    <physiologicalReaction direction="left-to-right" evidence="1">
        <dbReference type="Rhea" id="RHEA:27647"/>
    </physiologicalReaction>
</comment>
<evidence type="ECO:0000256" key="1">
    <source>
        <dbReference type="ARBA" id="ARBA00000553"/>
    </source>
</evidence>
<evidence type="ECO:0000256" key="7">
    <source>
        <dbReference type="ARBA" id="ARBA00022833"/>
    </source>
</evidence>
<evidence type="ECO:0000313" key="13">
    <source>
        <dbReference type="Proteomes" id="UP000199701"/>
    </source>
</evidence>
<dbReference type="RefSeq" id="WP_242941064.1">
    <property type="nucleotide sequence ID" value="NZ_FOJI01000016.1"/>
</dbReference>
<evidence type="ECO:0000256" key="8">
    <source>
        <dbReference type="ARBA" id="ARBA00047989"/>
    </source>
</evidence>
<comment type="function">
    <text evidence="2">Purine nucleoside enzyme that catalyzes the phosphorolysis of adenosine and inosine nucleosides, yielding D-ribose 1-phosphate and the respective free bases, adenine and hypoxanthine. Also catalyzes the phosphorolysis of S-methyl-5'-thioadenosine into adenine and S-methyl-5-thio-alpha-D-ribose 1-phosphate. Also has adenosine deaminase activity.</text>
</comment>
<dbReference type="GO" id="GO:0017061">
    <property type="term" value="F:S-methyl-5-thioadenosine phosphorylase activity"/>
    <property type="evidence" value="ECO:0007669"/>
    <property type="project" value="UniProtKB-EC"/>
</dbReference>
<proteinExistence type="inferred from homology"/>
<comment type="catalytic activity">
    <reaction evidence="10">
        <text>S-methyl-5'-thioadenosine + phosphate = 5-(methylsulfanyl)-alpha-D-ribose 1-phosphate + adenine</text>
        <dbReference type="Rhea" id="RHEA:11852"/>
        <dbReference type="ChEBI" id="CHEBI:16708"/>
        <dbReference type="ChEBI" id="CHEBI:17509"/>
        <dbReference type="ChEBI" id="CHEBI:43474"/>
        <dbReference type="ChEBI" id="CHEBI:58533"/>
        <dbReference type="EC" id="2.4.2.28"/>
    </reaction>
    <physiologicalReaction direction="left-to-right" evidence="10">
        <dbReference type="Rhea" id="RHEA:11853"/>
    </physiologicalReaction>
</comment>
<evidence type="ECO:0000256" key="3">
    <source>
        <dbReference type="ARBA" id="ARBA00007353"/>
    </source>
</evidence>
<comment type="catalytic activity">
    <reaction evidence="8">
        <text>adenosine + H2O + H(+) = inosine + NH4(+)</text>
        <dbReference type="Rhea" id="RHEA:24408"/>
        <dbReference type="ChEBI" id="CHEBI:15377"/>
        <dbReference type="ChEBI" id="CHEBI:15378"/>
        <dbReference type="ChEBI" id="CHEBI:16335"/>
        <dbReference type="ChEBI" id="CHEBI:17596"/>
        <dbReference type="ChEBI" id="CHEBI:28938"/>
        <dbReference type="EC" id="3.5.4.4"/>
    </reaction>
    <physiologicalReaction direction="left-to-right" evidence="8">
        <dbReference type="Rhea" id="RHEA:24409"/>
    </physiologicalReaction>
</comment>
<evidence type="ECO:0000256" key="2">
    <source>
        <dbReference type="ARBA" id="ARBA00003215"/>
    </source>
</evidence>
<keyword evidence="7" id="KW-0862">Zinc</keyword>
<dbReference type="STRING" id="99656.SAMN05421659_11635"/>
<evidence type="ECO:0000256" key="4">
    <source>
        <dbReference type="ARBA" id="ARBA00022679"/>
    </source>
</evidence>
<protein>
    <recommendedName>
        <fullName evidence="11">Purine nucleoside phosphorylase</fullName>
    </recommendedName>
</protein>
<evidence type="ECO:0000313" key="12">
    <source>
        <dbReference type="EMBL" id="SEW40635.1"/>
    </source>
</evidence>
<dbReference type="Pfam" id="PF02578">
    <property type="entry name" value="Cu-oxidase_4"/>
    <property type="match status" value="1"/>
</dbReference>
<dbReference type="AlphaFoldDB" id="A0A1I0RI86"/>
<dbReference type="NCBIfam" id="TIGR00726">
    <property type="entry name" value="peptidoglycan editing factor PgeF"/>
    <property type="match status" value="1"/>
</dbReference>
<dbReference type="InterPro" id="IPR038371">
    <property type="entry name" value="Cu_polyphenol_OxRdtase_sf"/>
</dbReference>
<reference evidence="12 13" key="1">
    <citation type="submission" date="2016-10" db="EMBL/GenBank/DDBJ databases">
        <authorList>
            <person name="de Groot N.N."/>
        </authorList>
    </citation>
    <scope>NUCLEOTIDE SEQUENCE [LARGE SCALE GENOMIC DNA]</scope>
    <source>
        <strain evidence="12 13">DSM 9179</strain>
    </source>
</reference>
<dbReference type="PANTHER" id="PTHR30616">
    <property type="entry name" value="UNCHARACTERIZED PROTEIN YFIH"/>
    <property type="match status" value="1"/>
</dbReference>
<keyword evidence="6" id="KW-0378">Hydrolase</keyword>
<dbReference type="EMBL" id="FOJI01000016">
    <property type="protein sequence ID" value="SEW40635.1"/>
    <property type="molecule type" value="Genomic_DNA"/>
</dbReference>
<dbReference type="SUPFAM" id="SSF64438">
    <property type="entry name" value="CNF1/YfiH-like putative cysteine hydrolases"/>
    <property type="match status" value="1"/>
</dbReference>
<keyword evidence="5" id="KW-0479">Metal-binding</keyword>
<gene>
    <name evidence="12" type="ORF">SAMN05421659_11635</name>
</gene>
<dbReference type="InterPro" id="IPR003730">
    <property type="entry name" value="Cu_polyphenol_OxRdtase"/>
</dbReference>
<keyword evidence="13" id="KW-1185">Reference proteome</keyword>
<comment type="similarity">
    <text evidence="3 11">Belongs to the purine nucleoside phosphorylase YfiH/LACC1 family.</text>
</comment>
<dbReference type="Proteomes" id="UP000199701">
    <property type="component" value="Unassembled WGS sequence"/>
</dbReference>
<evidence type="ECO:0000256" key="11">
    <source>
        <dbReference type="RuleBase" id="RU361274"/>
    </source>
</evidence>
<dbReference type="PANTHER" id="PTHR30616:SF2">
    <property type="entry name" value="PURINE NUCLEOSIDE PHOSPHORYLASE LACC1"/>
    <property type="match status" value="1"/>
</dbReference>
<evidence type="ECO:0000256" key="5">
    <source>
        <dbReference type="ARBA" id="ARBA00022723"/>
    </source>
</evidence>
<dbReference type="Gene3D" id="3.60.140.10">
    <property type="entry name" value="CNF1/YfiH-like putative cysteine hydrolases"/>
    <property type="match status" value="1"/>
</dbReference>
<name>A0A1I0RI86_9FIRM</name>
<dbReference type="GO" id="GO:0016787">
    <property type="term" value="F:hydrolase activity"/>
    <property type="evidence" value="ECO:0007669"/>
    <property type="project" value="UniProtKB-KW"/>
</dbReference>
<sequence length="308" mass="34274">MNIKYINCKNINIDTNIDNTNSNSNTETNRTTELMNINSEHTLNKVPYIKFKCFEGIDFINYGFSTRLGGTSKGIFSSMNLSFARGDDKNCVSKNFELIADAIGTTPQNMVYAMQTHTTNVLKVGKNECGMGVVRDRDFSDIDGLITNEPGVCLVTSYADCVPLYFIDTKKKCIGLSHAGWRGTVGKIGIETVKMMTQAYDSNPQDIIAFIGPSICIDCYEVSQDVADEFSNAYSKKQMSHILISKSNKKFQLNLHQANKYNLLDAGLKLENIFLTDICTCCNPDLLYSHRASKGQRGGLCGFLEIKE</sequence>
<evidence type="ECO:0000256" key="9">
    <source>
        <dbReference type="ARBA" id="ARBA00048968"/>
    </source>
</evidence>
<evidence type="ECO:0000256" key="6">
    <source>
        <dbReference type="ARBA" id="ARBA00022801"/>
    </source>
</evidence>
<dbReference type="InterPro" id="IPR011324">
    <property type="entry name" value="Cytotoxic_necrot_fac-like_cat"/>
</dbReference>
<comment type="catalytic activity">
    <reaction evidence="9">
        <text>adenosine + phosphate = alpha-D-ribose 1-phosphate + adenine</text>
        <dbReference type="Rhea" id="RHEA:27642"/>
        <dbReference type="ChEBI" id="CHEBI:16335"/>
        <dbReference type="ChEBI" id="CHEBI:16708"/>
        <dbReference type="ChEBI" id="CHEBI:43474"/>
        <dbReference type="ChEBI" id="CHEBI:57720"/>
        <dbReference type="EC" id="2.4.2.1"/>
    </reaction>
    <physiologicalReaction direction="left-to-right" evidence="9">
        <dbReference type="Rhea" id="RHEA:27643"/>
    </physiologicalReaction>
</comment>
<dbReference type="GO" id="GO:0005507">
    <property type="term" value="F:copper ion binding"/>
    <property type="evidence" value="ECO:0007669"/>
    <property type="project" value="TreeGrafter"/>
</dbReference>
<accession>A0A1I0RI86</accession>
<evidence type="ECO:0000256" key="10">
    <source>
        <dbReference type="ARBA" id="ARBA00049893"/>
    </source>
</evidence>